<sequence>MKRRTLLALAGVVGTSGCLGYDVVEEDRRTERKVRIAELEATLERRDEQIRRFEEALTDREETIGDLQSRLSTLRERLDGLRLNQASLVADWAEVGDVARRATDSVTGDTATVAVNCTAPRSMMHSTRRLAVSVEMRNLNDEIALADTVESTVEIDPDQRLVETTVDVDVTYLPSSWYVGFVGVRDVETGATTRRESVEFGVEAESA</sequence>
<feature type="coiled-coil region" evidence="1">
    <location>
        <begin position="36"/>
        <end position="84"/>
    </location>
</feature>
<proteinExistence type="predicted"/>
<dbReference type="EMBL" id="JBHSKX010000001">
    <property type="protein sequence ID" value="MFC5365318.1"/>
    <property type="molecule type" value="Genomic_DNA"/>
</dbReference>
<accession>A0ABD5R5X1</accession>
<dbReference type="Proteomes" id="UP001596201">
    <property type="component" value="Unassembled WGS sequence"/>
</dbReference>
<evidence type="ECO:0000256" key="1">
    <source>
        <dbReference type="SAM" id="Coils"/>
    </source>
</evidence>
<protein>
    <submittedName>
        <fullName evidence="2">Uncharacterized protein</fullName>
    </submittedName>
</protein>
<name>A0ABD5R5X1_9EURY</name>
<dbReference type="PROSITE" id="PS51257">
    <property type="entry name" value="PROKAR_LIPOPROTEIN"/>
    <property type="match status" value="1"/>
</dbReference>
<keyword evidence="1" id="KW-0175">Coiled coil</keyword>
<gene>
    <name evidence="2" type="ORF">ACFPJ5_00085</name>
</gene>
<organism evidence="2 3">
    <name type="scientific">Salinirubrum litoreum</name>
    <dbReference type="NCBI Taxonomy" id="1126234"/>
    <lineage>
        <taxon>Archaea</taxon>
        <taxon>Methanobacteriati</taxon>
        <taxon>Methanobacteriota</taxon>
        <taxon>Stenosarchaea group</taxon>
        <taxon>Halobacteria</taxon>
        <taxon>Halobacteriales</taxon>
        <taxon>Haloferacaceae</taxon>
        <taxon>Salinirubrum</taxon>
    </lineage>
</organism>
<comment type="caution">
    <text evidence="2">The sequence shown here is derived from an EMBL/GenBank/DDBJ whole genome shotgun (WGS) entry which is preliminary data.</text>
</comment>
<dbReference type="RefSeq" id="WP_227229387.1">
    <property type="nucleotide sequence ID" value="NZ_JAJCVJ010000001.1"/>
</dbReference>
<dbReference type="AlphaFoldDB" id="A0ABD5R5X1"/>
<reference evidence="2 3" key="1">
    <citation type="journal article" date="2019" name="Int. J. Syst. Evol. Microbiol.">
        <title>The Global Catalogue of Microorganisms (GCM) 10K type strain sequencing project: providing services to taxonomists for standard genome sequencing and annotation.</title>
        <authorList>
            <consortium name="The Broad Institute Genomics Platform"/>
            <consortium name="The Broad Institute Genome Sequencing Center for Infectious Disease"/>
            <person name="Wu L."/>
            <person name="Ma J."/>
        </authorList>
    </citation>
    <scope>NUCLEOTIDE SEQUENCE [LARGE SCALE GENOMIC DNA]</scope>
    <source>
        <strain evidence="2 3">CGMCC 1.12237</strain>
    </source>
</reference>
<dbReference type="Gene3D" id="1.20.5.170">
    <property type="match status" value="1"/>
</dbReference>
<evidence type="ECO:0000313" key="2">
    <source>
        <dbReference type="EMBL" id="MFC5365318.1"/>
    </source>
</evidence>
<keyword evidence="3" id="KW-1185">Reference proteome</keyword>
<evidence type="ECO:0000313" key="3">
    <source>
        <dbReference type="Proteomes" id="UP001596201"/>
    </source>
</evidence>